<evidence type="ECO:0000313" key="1">
    <source>
        <dbReference type="EMBL" id="PMB70731.1"/>
    </source>
</evidence>
<protein>
    <submittedName>
        <fullName evidence="1">Uncharacterized protein</fullName>
    </submittedName>
</protein>
<reference evidence="1 2" key="1">
    <citation type="journal article" date="2016" name="Appl. Microbiol. Biotechnol.">
        <title>Characterization of T-DNA insertion mutants with decreased virulence in the entomopathogenic fungus Beauveria bassiana JEF-007.</title>
        <authorList>
            <person name="Kim S."/>
            <person name="Lee S.J."/>
            <person name="Nai Y.S."/>
            <person name="Yu J.S."/>
            <person name="Lee M.R."/>
            <person name="Yang Y.T."/>
            <person name="Kim J.S."/>
        </authorList>
    </citation>
    <scope>NUCLEOTIDE SEQUENCE [LARGE SCALE GENOMIC DNA]</scope>
    <source>
        <strain evidence="1 2">JEF-007</strain>
    </source>
</reference>
<dbReference type="EMBL" id="MRVG01000003">
    <property type="protein sequence ID" value="PMB70731.1"/>
    <property type="molecule type" value="Genomic_DNA"/>
</dbReference>
<gene>
    <name evidence="1" type="ORF">BM221_003186</name>
</gene>
<dbReference type="Proteomes" id="UP000235728">
    <property type="component" value="Unassembled WGS sequence"/>
</dbReference>
<proteinExistence type="predicted"/>
<comment type="caution">
    <text evidence="1">The sequence shown here is derived from an EMBL/GenBank/DDBJ whole genome shotgun (WGS) entry which is preliminary data.</text>
</comment>
<name>A0A2N6NTY4_BEABA</name>
<sequence>MAGAFRRSFARMGLHRGCKRATLVCEMQSTAESWVVDGGRGGEFVFRRGERLSEIQLLVEAAAAAGGLEKKVISEEEAAYTYKNNAATDKQQETLYTEFQPDFQYEVVMSDRKLYGGTDFGKRQIF</sequence>
<accession>A0A2N6NTY4</accession>
<dbReference type="AlphaFoldDB" id="A0A2N6NTY4"/>
<evidence type="ECO:0000313" key="2">
    <source>
        <dbReference type="Proteomes" id="UP000235728"/>
    </source>
</evidence>
<organism evidence="1 2">
    <name type="scientific">Beauveria bassiana</name>
    <name type="common">White muscardine disease fungus</name>
    <name type="synonym">Tritirachium shiotae</name>
    <dbReference type="NCBI Taxonomy" id="176275"/>
    <lineage>
        <taxon>Eukaryota</taxon>
        <taxon>Fungi</taxon>
        <taxon>Dikarya</taxon>
        <taxon>Ascomycota</taxon>
        <taxon>Pezizomycotina</taxon>
        <taxon>Sordariomycetes</taxon>
        <taxon>Hypocreomycetidae</taxon>
        <taxon>Hypocreales</taxon>
        <taxon>Cordycipitaceae</taxon>
        <taxon>Beauveria</taxon>
    </lineage>
</organism>